<dbReference type="InterPro" id="IPR051940">
    <property type="entry name" value="Chitin_bind-dev_reg"/>
</dbReference>
<keyword evidence="8" id="KW-1185">Reference proteome</keyword>
<keyword evidence="1" id="KW-0147">Chitin-binding</keyword>
<evidence type="ECO:0000256" key="2">
    <source>
        <dbReference type="ARBA" id="ARBA00022729"/>
    </source>
</evidence>
<dbReference type="InterPro" id="IPR036508">
    <property type="entry name" value="Chitin-bd_dom_sf"/>
</dbReference>
<accession>A0ABM0JW58</accession>
<evidence type="ECO:0000256" key="3">
    <source>
        <dbReference type="ARBA" id="ARBA00022737"/>
    </source>
</evidence>
<reference evidence="9" key="1">
    <citation type="submission" date="2025-08" db="UniProtKB">
        <authorList>
            <consortium name="RefSeq"/>
        </authorList>
    </citation>
    <scope>IDENTIFICATION</scope>
</reference>
<evidence type="ECO:0000256" key="4">
    <source>
        <dbReference type="ARBA" id="ARBA00023157"/>
    </source>
</evidence>
<name>A0ABM0JW58_APLCA</name>
<evidence type="ECO:0000313" key="8">
    <source>
        <dbReference type="Proteomes" id="UP000694888"/>
    </source>
</evidence>
<evidence type="ECO:0000259" key="7">
    <source>
        <dbReference type="PROSITE" id="PS50940"/>
    </source>
</evidence>
<keyword evidence="2 6" id="KW-0732">Signal</keyword>
<feature type="signal peptide" evidence="6">
    <location>
        <begin position="1"/>
        <end position="19"/>
    </location>
</feature>
<protein>
    <submittedName>
        <fullName evidence="9">Uncharacterized protein LOC101855579</fullName>
    </submittedName>
</protein>
<dbReference type="SMART" id="SM00494">
    <property type="entry name" value="ChtBD2"/>
    <property type="match status" value="2"/>
</dbReference>
<keyword evidence="5" id="KW-0325">Glycoprotein</keyword>
<sequence length="425" mass="46509">MLFGKAAFAFLICLAASEAQLPPGIPKPKCNGGLIPHEEYCQLFYQCDQQGNRVELACQNNTLWSSFLNVCVFPFQARCSTWKCNRGSQARYPDVCCDSYWQCNNGLLEQRNCPTGQTFDKFNGQCSQFSGCQDKEQCGFLKVPKTCNLTADPEGDPRVYYELVTGLRRPCALGTAFNSSTCSCSNLSPIVGLSLGVHPNKRLDPLCRPSYSIVFDQLPLSAYSEKMNANLGFGLKTNGVTVSNGEASLSASISSDGSAPYIYSYFFAANQLLAPLQFTLSFITESIAPGQSFDLVSNAFDNSNNPGCSPAKLRVTVTYVAVNSWRYDVHVEDSEGVFDTLIFTVSAPITSYQKFVFLFSNGQARALVFDLGPFKEYNLTNKIADERSTVELGPRLAVSRCGLTFGEGLEGKIREVSFSEGCGTI</sequence>
<feature type="domain" description="Chitin-binding type-2" evidence="7">
    <location>
        <begin position="97"/>
        <end position="134"/>
    </location>
</feature>
<evidence type="ECO:0000256" key="5">
    <source>
        <dbReference type="ARBA" id="ARBA00023180"/>
    </source>
</evidence>
<keyword evidence="3" id="KW-0677">Repeat</keyword>
<evidence type="ECO:0000313" key="9">
    <source>
        <dbReference type="RefSeq" id="XP_005102926.1"/>
    </source>
</evidence>
<dbReference type="Pfam" id="PF01607">
    <property type="entry name" value="CBM_14"/>
    <property type="match status" value="1"/>
</dbReference>
<evidence type="ECO:0000256" key="1">
    <source>
        <dbReference type="ARBA" id="ARBA00022669"/>
    </source>
</evidence>
<dbReference type="SUPFAM" id="SSF57625">
    <property type="entry name" value="Invertebrate chitin-binding proteins"/>
    <property type="match status" value="2"/>
</dbReference>
<feature type="chain" id="PRO_5045978712" evidence="6">
    <location>
        <begin position="20"/>
        <end position="425"/>
    </location>
</feature>
<dbReference type="PANTHER" id="PTHR23301:SF110">
    <property type="entry name" value="LD43683P-RELATED"/>
    <property type="match status" value="1"/>
</dbReference>
<dbReference type="InterPro" id="IPR002557">
    <property type="entry name" value="Chitin-bd_dom"/>
</dbReference>
<gene>
    <name evidence="9" type="primary">LOC101855579</name>
</gene>
<dbReference type="RefSeq" id="XP_005102926.1">
    <property type="nucleotide sequence ID" value="XM_005102869.2"/>
</dbReference>
<proteinExistence type="predicted"/>
<dbReference type="Proteomes" id="UP000694888">
    <property type="component" value="Unplaced"/>
</dbReference>
<organism evidence="8 9">
    <name type="scientific">Aplysia californica</name>
    <name type="common">California sea hare</name>
    <dbReference type="NCBI Taxonomy" id="6500"/>
    <lineage>
        <taxon>Eukaryota</taxon>
        <taxon>Metazoa</taxon>
        <taxon>Spiralia</taxon>
        <taxon>Lophotrochozoa</taxon>
        <taxon>Mollusca</taxon>
        <taxon>Gastropoda</taxon>
        <taxon>Heterobranchia</taxon>
        <taxon>Euthyneura</taxon>
        <taxon>Tectipleura</taxon>
        <taxon>Aplysiida</taxon>
        <taxon>Aplysioidea</taxon>
        <taxon>Aplysiidae</taxon>
        <taxon>Aplysia</taxon>
    </lineage>
</organism>
<dbReference type="GeneID" id="101855579"/>
<evidence type="ECO:0000256" key="6">
    <source>
        <dbReference type="SAM" id="SignalP"/>
    </source>
</evidence>
<feature type="domain" description="Chitin-binding type-2" evidence="7">
    <location>
        <begin position="27"/>
        <end position="81"/>
    </location>
</feature>
<dbReference type="Gene3D" id="2.170.140.10">
    <property type="entry name" value="Chitin binding domain"/>
    <property type="match status" value="1"/>
</dbReference>
<keyword evidence="4" id="KW-1015">Disulfide bond</keyword>
<dbReference type="PROSITE" id="PS50940">
    <property type="entry name" value="CHIT_BIND_II"/>
    <property type="match status" value="2"/>
</dbReference>
<dbReference type="PANTHER" id="PTHR23301">
    <property type="entry name" value="CHITIN BINDING PERITROPHIN-A"/>
    <property type="match status" value="1"/>
</dbReference>